<dbReference type="PROSITE" id="PS51257">
    <property type="entry name" value="PROKAR_LIPOPROTEIN"/>
    <property type="match status" value="1"/>
</dbReference>
<evidence type="ECO:0000256" key="3">
    <source>
        <dbReference type="SAM" id="Coils"/>
    </source>
</evidence>
<name>A0A1H8MYD2_9BACI</name>
<sequence>MKTRILLITLLSSVALLGCASAQSHVQQEPILPTLTIPSPEIEAAPPITQIITTDRVLALTFNGVGDVAEMAQLLDLLDQLNIKATFFIQGAKIVQEPELIQELVMRGHSIQNNTLNYVLIEDLNYEQAYRELALSNRLFEQHFHLYPAFTRSRSNNSSEPFLLAAAQLNMNVVQATMNLPEKETDSAIEIAEYVSHNASRGGIISLNSALIEELTKTVKLINDEVEKLEYRLVSLEEAMVNQYTLHNKHETNQLQMNLNFQAIEPKFITTFETEEKYISLTIDDWASDQTISQVLDILDHYSIKATFFLIGSGVEKQPQLARAIRERGHEIASHTYYHQIVTEMEPNELQDDLIRTDEILTQALREKPANYFRPPTGEIDETSAQVISAAGVDYIVLVDVASWDWNLTISADEVFQRIVNNIEPGGIITMHILDNSHTLEVLPRAVEYLLAEGYQFKTIGEMLAE</sequence>
<keyword evidence="7" id="KW-1185">Reference proteome</keyword>
<dbReference type="AlphaFoldDB" id="A0A1H8MYD2"/>
<protein>
    <submittedName>
        <fullName evidence="6">Peptidoglycan/xylan/chitin deacetylase, PgdA/CDA1 family</fullName>
    </submittedName>
</protein>
<evidence type="ECO:0000256" key="4">
    <source>
        <dbReference type="SAM" id="SignalP"/>
    </source>
</evidence>
<keyword evidence="4" id="KW-0732">Signal</keyword>
<feature type="coiled-coil region" evidence="3">
    <location>
        <begin position="212"/>
        <end position="239"/>
    </location>
</feature>
<dbReference type="SUPFAM" id="SSF88713">
    <property type="entry name" value="Glycoside hydrolase/deacetylase"/>
    <property type="match status" value="2"/>
</dbReference>
<feature type="domain" description="NodB homology" evidence="5">
    <location>
        <begin position="277"/>
        <end position="458"/>
    </location>
</feature>
<evidence type="ECO:0000313" key="6">
    <source>
        <dbReference type="EMBL" id="SEO22290.1"/>
    </source>
</evidence>
<reference evidence="6 7" key="1">
    <citation type="submission" date="2016-10" db="EMBL/GenBank/DDBJ databases">
        <authorList>
            <person name="de Groot N.N."/>
        </authorList>
    </citation>
    <scope>NUCLEOTIDE SEQUENCE [LARGE SCALE GENOMIC DNA]</scope>
    <source>
        <strain evidence="6 7">CGMCC 1.10434</strain>
    </source>
</reference>
<keyword evidence="1" id="KW-0479">Metal-binding</keyword>
<feature type="domain" description="NodB homology" evidence="5">
    <location>
        <begin position="56"/>
        <end position="237"/>
    </location>
</feature>
<proteinExistence type="predicted"/>
<accession>A0A1H8MYD2</accession>
<dbReference type="RefSeq" id="WP_091496831.1">
    <property type="nucleotide sequence ID" value="NZ_FODJ01000005.1"/>
</dbReference>
<feature type="chain" id="PRO_5011617088" evidence="4">
    <location>
        <begin position="23"/>
        <end position="466"/>
    </location>
</feature>
<dbReference type="Pfam" id="PF01522">
    <property type="entry name" value="Polysacc_deac_1"/>
    <property type="match status" value="2"/>
</dbReference>
<evidence type="ECO:0000259" key="5">
    <source>
        <dbReference type="PROSITE" id="PS51677"/>
    </source>
</evidence>
<dbReference type="CDD" id="cd10917">
    <property type="entry name" value="CE4_NodB_like_6s_7s"/>
    <property type="match status" value="2"/>
</dbReference>
<evidence type="ECO:0000256" key="1">
    <source>
        <dbReference type="ARBA" id="ARBA00022723"/>
    </source>
</evidence>
<dbReference type="PANTHER" id="PTHR10587:SF133">
    <property type="entry name" value="CHITIN DEACETYLASE 1-RELATED"/>
    <property type="match status" value="1"/>
</dbReference>
<keyword evidence="3" id="KW-0175">Coiled coil</keyword>
<dbReference type="OrthoDB" id="9812065at2"/>
<evidence type="ECO:0000313" key="7">
    <source>
        <dbReference type="Proteomes" id="UP000199300"/>
    </source>
</evidence>
<dbReference type="PANTHER" id="PTHR10587">
    <property type="entry name" value="GLYCOSYL TRANSFERASE-RELATED"/>
    <property type="match status" value="1"/>
</dbReference>
<keyword evidence="2" id="KW-0378">Hydrolase</keyword>
<feature type="signal peptide" evidence="4">
    <location>
        <begin position="1"/>
        <end position="22"/>
    </location>
</feature>
<dbReference type="InterPro" id="IPR050248">
    <property type="entry name" value="Polysacc_deacetylase_ArnD"/>
</dbReference>
<dbReference type="InterPro" id="IPR011330">
    <property type="entry name" value="Glyco_hydro/deAcase_b/a-brl"/>
</dbReference>
<dbReference type="GO" id="GO:0016810">
    <property type="term" value="F:hydrolase activity, acting on carbon-nitrogen (but not peptide) bonds"/>
    <property type="evidence" value="ECO:0007669"/>
    <property type="project" value="InterPro"/>
</dbReference>
<dbReference type="GO" id="GO:0005975">
    <property type="term" value="P:carbohydrate metabolic process"/>
    <property type="evidence" value="ECO:0007669"/>
    <property type="project" value="InterPro"/>
</dbReference>
<gene>
    <name evidence="6" type="ORF">SAMN04488134_10548</name>
</gene>
<organism evidence="6 7">
    <name type="scientific">Amphibacillus marinus</name>
    <dbReference type="NCBI Taxonomy" id="872970"/>
    <lineage>
        <taxon>Bacteria</taxon>
        <taxon>Bacillati</taxon>
        <taxon>Bacillota</taxon>
        <taxon>Bacilli</taxon>
        <taxon>Bacillales</taxon>
        <taxon>Bacillaceae</taxon>
        <taxon>Amphibacillus</taxon>
    </lineage>
</organism>
<dbReference type="STRING" id="872970.SAMN04488134_10548"/>
<dbReference type="PROSITE" id="PS51677">
    <property type="entry name" value="NODB"/>
    <property type="match status" value="2"/>
</dbReference>
<dbReference type="EMBL" id="FODJ01000005">
    <property type="protein sequence ID" value="SEO22290.1"/>
    <property type="molecule type" value="Genomic_DNA"/>
</dbReference>
<dbReference type="Proteomes" id="UP000199300">
    <property type="component" value="Unassembled WGS sequence"/>
</dbReference>
<evidence type="ECO:0000256" key="2">
    <source>
        <dbReference type="ARBA" id="ARBA00022801"/>
    </source>
</evidence>
<dbReference type="InterPro" id="IPR002509">
    <property type="entry name" value="NODB_dom"/>
</dbReference>
<dbReference type="Gene3D" id="3.20.20.370">
    <property type="entry name" value="Glycoside hydrolase/deacetylase"/>
    <property type="match status" value="2"/>
</dbReference>